<dbReference type="KEGG" id="otr:OTERR_05150"/>
<keyword evidence="2" id="KW-0812">Transmembrane</keyword>
<evidence type="ECO:0000256" key="2">
    <source>
        <dbReference type="SAM" id="Phobius"/>
    </source>
</evidence>
<protein>
    <submittedName>
        <fullName evidence="3">MSHA biogenesis protein MshJ</fullName>
    </submittedName>
</protein>
<proteinExistence type="predicted"/>
<keyword evidence="2" id="KW-1133">Transmembrane helix</keyword>
<organism evidence="3 4">
    <name type="scientific">Oryzomicrobium terrae</name>
    <dbReference type="NCBI Taxonomy" id="1735038"/>
    <lineage>
        <taxon>Bacteria</taxon>
        <taxon>Pseudomonadati</taxon>
        <taxon>Pseudomonadota</taxon>
        <taxon>Betaproteobacteria</taxon>
        <taxon>Rhodocyclales</taxon>
        <taxon>Rhodocyclaceae</taxon>
        <taxon>Oryzomicrobium</taxon>
    </lineage>
</organism>
<name>A0A5C1E4Z2_9RHOO</name>
<keyword evidence="1" id="KW-0175">Coiled coil</keyword>
<evidence type="ECO:0000313" key="3">
    <source>
        <dbReference type="EMBL" id="QEL63991.1"/>
    </source>
</evidence>
<sequence>MILQRFVPNRLVVRLGALAERFSALSLRERGLIAAAAVVALILVGDALFLAPLRQRLSAANARLAEQGVNLVKLQEQIGLLQGQTLDPDAANRAALAARQEELAALQARLREFDSTLVPPERAAALLENLVKSQRGLALVSLKTLAPVPLVDRSAAAKPPTEGGRAPAPAPDGVPNVFRHGLEIKVAGSYTDLQGYLARLEAAPQKLLWGKLDLSVERYPRSVMTLTVYTLSLDPAWLAF</sequence>
<keyword evidence="4" id="KW-1185">Reference proteome</keyword>
<dbReference type="AlphaFoldDB" id="A0A5C1E4Z2"/>
<keyword evidence="2" id="KW-0472">Membrane</keyword>
<gene>
    <name evidence="3" type="primary">mshJ</name>
    <name evidence="3" type="ORF">OTERR_05150</name>
</gene>
<dbReference type="EMBL" id="CP022579">
    <property type="protein sequence ID" value="QEL63991.1"/>
    <property type="molecule type" value="Genomic_DNA"/>
</dbReference>
<dbReference type="Proteomes" id="UP000323671">
    <property type="component" value="Chromosome"/>
</dbReference>
<evidence type="ECO:0000256" key="1">
    <source>
        <dbReference type="SAM" id="Coils"/>
    </source>
</evidence>
<evidence type="ECO:0000313" key="4">
    <source>
        <dbReference type="Proteomes" id="UP000323671"/>
    </source>
</evidence>
<feature type="coiled-coil region" evidence="1">
    <location>
        <begin position="57"/>
        <end position="116"/>
    </location>
</feature>
<reference evidence="3 4" key="1">
    <citation type="submission" date="2017-07" db="EMBL/GenBank/DDBJ databases">
        <title>Complete genome sequence of Oryzomicrobium terrae TPP412.</title>
        <authorList>
            <person name="Chiu L.-W."/>
            <person name="Lo K.-J."/>
            <person name="Tsai Y.-M."/>
            <person name="Lin S.-S."/>
            <person name="Kuo C.-H."/>
            <person name="Liu C.-T."/>
        </authorList>
    </citation>
    <scope>NUCLEOTIDE SEQUENCE [LARGE SCALE GENOMIC DNA]</scope>
    <source>
        <strain evidence="3 4">TPP412</strain>
    </source>
</reference>
<accession>A0A5C1E4Z2</accession>
<dbReference type="RefSeq" id="WP_149424768.1">
    <property type="nucleotide sequence ID" value="NZ_CP022579.1"/>
</dbReference>
<feature type="transmembrane region" description="Helical" evidence="2">
    <location>
        <begin position="32"/>
        <end position="53"/>
    </location>
</feature>